<dbReference type="PANTHER" id="PTHR15268:SF4">
    <property type="entry name" value="BCL-2-ASSOCIATED TRANSCRIPTION FACTOR 1"/>
    <property type="match status" value="1"/>
</dbReference>
<evidence type="ECO:0000256" key="7">
    <source>
        <dbReference type="ARBA" id="ARBA00022664"/>
    </source>
</evidence>
<dbReference type="Pfam" id="PF15440">
    <property type="entry name" value="THRAP3_BCLAF1"/>
    <property type="match status" value="1"/>
</dbReference>
<feature type="compositionally biased region" description="Basic and acidic residues" evidence="14">
    <location>
        <begin position="320"/>
        <end position="375"/>
    </location>
</feature>
<keyword evidence="9" id="KW-0810">Translation regulation</keyword>
<keyword evidence="10" id="KW-0694">RNA-binding</keyword>
<evidence type="ECO:0000256" key="9">
    <source>
        <dbReference type="ARBA" id="ARBA00022845"/>
    </source>
</evidence>
<dbReference type="EMBL" id="CAUEEQ010000203">
    <property type="protein sequence ID" value="CAJ0916079.1"/>
    <property type="molecule type" value="Genomic_DNA"/>
</dbReference>
<keyword evidence="13" id="KW-0539">Nucleus</keyword>
<feature type="region of interest" description="Disordered" evidence="14">
    <location>
        <begin position="228"/>
        <end position="252"/>
    </location>
</feature>
<evidence type="ECO:0000256" key="6">
    <source>
        <dbReference type="ARBA" id="ARBA00022490"/>
    </source>
</evidence>
<evidence type="ECO:0000256" key="8">
    <source>
        <dbReference type="ARBA" id="ARBA00022816"/>
    </source>
</evidence>
<feature type="compositionally biased region" description="Basic and acidic residues" evidence="14">
    <location>
        <begin position="384"/>
        <end position="403"/>
    </location>
</feature>
<organism evidence="16 17">
    <name type="scientific">Ranitomeya imitator</name>
    <name type="common">mimic poison frog</name>
    <dbReference type="NCBI Taxonomy" id="111125"/>
    <lineage>
        <taxon>Eukaryota</taxon>
        <taxon>Metazoa</taxon>
        <taxon>Chordata</taxon>
        <taxon>Craniata</taxon>
        <taxon>Vertebrata</taxon>
        <taxon>Euteleostomi</taxon>
        <taxon>Amphibia</taxon>
        <taxon>Batrachia</taxon>
        <taxon>Anura</taxon>
        <taxon>Neobatrachia</taxon>
        <taxon>Hyloidea</taxon>
        <taxon>Dendrobatidae</taxon>
        <taxon>Dendrobatinae</taxon>
        <taxon>Ranitomeya</taxon>
    </lineage>
</organism>
<keyword evidence="5" id="KW-0813">Transport</keyword>
<feature type="region of interest" description="Disordered" evidence="14">
    <location>
        <begin position="316"/>
        <end position="459"/>
    </location>
</feature>
<feature type="region of interest" description="Disordered" evidence="14">
    <location>
        <begin position="489"/>
        <end position="530"/>
    </location>
</feature>
<protein>
    <recommendedName>
        <fullName evidence="15">Btz domain-containing protein</fullName>
    </recommendedName>
</protein>
<sequence>MPKCLKSSVKYPQSVMVWGAMSAAGVGPLCFIKGRVNAASYQRILEHFMLPSVIVSQGITGNGSCRLRGTLEGYIGGLFTALQNAVDKPLMLVVAVYSGKMSFSPLQPTEHYFKGDGKTLSERFAGYQTVADEHASRPKSPEIHRRIDLSTNIQRKHACVPNEDKVFVVKEEPSKRKRKKKKKHYILTFRVCPPALCFPLHCQRRSAGKQSGDVTALLSGWPALTASAEKQSAGGQTAEGNEDIAGSASHTPIQRCQREIQRRNKVLDFPQRPTISQQGPDRWSLSHITISLTISLLRHKKQRYRCVTIEKKVKNSSTDLRGDKDRRRIERRKERGDSKGSRESSDSRKKEKAHKEPKEMKVFKDENKRKKDHEPSPSLSDDDKDNKKESRDEEFKGPMEPKEYPGFPGISRPRGTFQFRIRGRGRARGVFAGTSTSPVNTAPSFQKRSKEEEWDPEYTPKSKKYFLHDDRDDGVDYWARRARGRGNFQRGRGRFPFKKSGSSPKWTHDKYQGDGLLDEEDETVEDERKDEKVENRFIITTLWYQFLIQ</sequence>
<evidence type="ECO:0000256" key="11">
    <source>
        <dbReference type="ARBA" id="ARBA00023161"/>
    </source>
</evidence>
<keyword evidence="6" id="KW-0963">Cytoplasm</keyword>
<dbReference type="PANTHER" id="PTHR15268">
    <property type="entry name" value="THRAP3/BCLAF1"/>
    <property type="match status" value="1"/>
</dbReference>
<evidence type="ECO:0000313" key="17">
    <source>
        <dbReference type="Proteomes" id="UP001176940"/>
    </source>
</evidence>
<comment type="similarity">
    <text evidence="3">Belongs to the BCLAF1/THRAP3 family.</text>
</comment>
<evidence type="ECO:0000259" key="15">
    <source>
        <dbReference type="Pfam" id="PF09405"/>
    </source>
</evidence>
<evidence type="ECO:0000256" key="10">
    <source>
        <dbReference type="ARBA" id="ARBA00022884"/>
    </source>
</evidence>
<evidence type="ECO:0000256" key="2">
    <source>
        <dbReference type="ARBA" id="ARBA00004496"/>
    </source>
</evidence>
<feature type="domain" description="Btz" evidence="15">
    <location>
        <begin position="446"/>
        <end position="513"/>
    </location>
</feature>
<dbReference type="Pfam" id="PF09405">
    <property type="entry name" value="Btz"/>
    <property type="match status" value="1"/>
</dbReference>
<accession>A0ABN9KMN0</accession>
<comment type="subcellular location">
    <subcellularLocation>
        <location evidence="2">Cytoplasm</location>
    </subcellularLocation>
    <subcellularLocation>
        <location evidence="1">Nucleus</location>
    </subcellularLocation>
</comment>
<feature type="compositionally biased region" description="Acidic residues" evidence="14">
    <location>
        <begin position="516"/>
        <end position="525"/>
    </location>
</feature>
<dbReference type="Gene3D" id="3.30.420.10">
    <property type="entry name" value="Ribonuclease H-like superfamily/Ribonuclease H"/>
    <property type="match status" value="1"/>
</dbReference>
<feature type="compositionally biased region" description="Polar residues" evidence="14">
    <location>
        <begin position="228"/>
        <end position="239"/>
    </location>
</feature>
<keyword evidence="12" id="KW-0508">mRNA splicing</keyword>
<evidence type="ECO:0000256" key="4">
    <source>
        <dbReference type="ARBA" id="ARBA00009548"/>
    </source>
</evidence>
<name>A0ABN9KMN0_9NEOB</name>
<evidence type="ECO:0000256" key="14">
    <source>
        <dbReference type="SAM" id="MobiDB-lite"/>
    </source>
</evidence>
<dbReference type="Proteomes" id="UP001176940">
    <property type="component" value="Unassembled WGS sequence"/>
</dbReference>
<proteinExistence type="inferred from homology"/>
<reference evidence="16" key="1">
    <citation type="submission" date="2023-07" db="EMBL/GenBank/DDBJ databases">
        <authorList>
            <person name="Stuckert A."/>
        </authorList>
    </citation>
    <scope>NUCLEOTIDE SEQUENCE</scope>
</reference>
<comment type="similarity">
    <text evidence="4">Belongs to the CASC3 family.</text>
</comment>
<feature type="compositionally biased region" description="Polar residues" evidence="14">
    <location>
        <begin position="434"/>
        <end position="446"/>
    </location>
</feature>
<evidence type="ECO:0000256" key="5">
    <source>
        <dbReference type="ARBA" id="ARBA00022448"/>
    </source>
</evidence>
<dbReference type="InterPro" id="IPR036397">
    <property type="entry name" value="RNaseH_sf"/>
</dbReference>
<evidence type="ECO:0000313" key="16">
    <source>
        <dbReference type="EMBL" id="CAJ0916079.1"/>
    </source>
</evidence>
<keyword evidence="17" id="KW-1185">Reference proteome</keyword>
<keyword evidence="11" id="KW-0866">Nonsense-mediated mRNA decay</keyword>
<evidence type="ECO:0000256" key="3">
    <source>
        <dbReference type="ARBA" id="ARBA00006481"/>
    </source>
</evidence>
<evidence type="ECO:0000256" key="12">
    <source>
        <dbReference type="ARBA" id="ARBA00023187"/>
    </source>
</evidence>
<gene>
    <name evidence="16" type="ORF">RIMI_LOCUS194767</name>
</gene>
<keyword evidence="8" id="KW-0509">mRNA transport</keyword>
<evidence type="ECO:0000256" key="13">
    <source>
        <dbReference type="ARBA" id="ARBA00023242"/>
    </source>
</evidence>
<comment type="caution">
    <text evidence="16">The sequence shown here is derived from an EMBL/GenBank/DDBJ whole genome shotgun (WGS) entry which is preliminary data.</text>
</comment>
<evidence type="ECO:0000256" key="1">
    <source>
        <dbReference type="ARBA" id="ARBA00004123"/>
    </source>
</evidence>
<dbReference type="InterPro" id="IPR018545">
    <property type="entry name" value="Btz_dom"/>
</dbReference>
<keyword evidence="7" id="KW-0507">mRNA processing</keyword>
<dbReference type="InterPro" id="IPR029199">
    <property type="entry name" value="THRAP3_BCLAF1"/>
</dbReference>